<keyword evidence="8" id="KW-0677">Repeat</keyword>
<dbReference type="GO" id="GO:0005789">
    <property type="term" value="C:endoplasmic reticulum membrane"/>
    <property type="evidence" value="ECO:0007669"/>
    <property type="project" value="TreeGrafter"/>
</dbReference>
<evidence type="ECO:0000256" key="9">
    <source>
        <dbReference type="ARBA" id="ARBA00022803"/>
    </source>
</evidence>
<evidence type="ECO:0000313" key="14">
    <source>
        <dbReference type="RefSeq" id="XP_029635295.1"/>
    </source>
</evidence>
<dbReference type="Gene3D" id="1.25.40.10">
    <property type="entry name" value="Tetratricopeptide repeat domain"/>
    <property type="match status" value="3"/>
</dbReference>
<organism evidence="13 14">
    <name type="scientific">Octopus sinensis</name>
    <name type="common">East Asian common octopus</name>
    <dbReference type="NCBI Taxonomy" id="2607531"/>
    <lineage>
        <taxon>Eukaryota</taxon>
        <taxon>Metazoa</taxon>
        <taxon>Spiralia</taxon>
        <taxon>Lophotrochozoa</taxon>
        <taxon>Mollusca</taxon>
        <taxon>Cephalopoda</taxon>
        <taxon>Coleoidea</taxon>
        <taxon>Octopodiformes</taxon>
        <taxon>Octopoda</taxon>
        <taxon>Incirrata</taxon>
        <taxon>Octopodidae</taxon>
        <taxon>Octopus</taxon>
    </lineage>
</organism>
<dbReference type="PROSITE" id="PS50005">
    <property type="entry name" value="TPR"/>
    <property type="match status" value="5"/>
</dbReference>
<dbReference type="Pfam" id="PF13181">
    <property type="entry name" value="TPR_8"/>
    <property type="match status" value="2"/>
</dbReference>
<dbReference type="SMART" id="SM00028">
    <property type="entry name" value="TPR"/>
    <property type="match status" value="8"/>
</dbReference>
<evidence type="ECO:0000256" key="5">
    <source>
        <dbReference type="ARBA" id="ARBA00012839"/>
    </source>
</evidence>
<dbReference type="PANTHER" id="PTHR44216">
    <property type="entry name" value="PROTEIN O-MANNOSYL-TRANSFERASE TMTC2"/>
    <property type="match status" value="1"/>
</dbReference>
<dbReference type="KEGG" id="osn:115210725"/>
<sequence>MEHYYPTLVITGAAAFLLYINTFDADFAYDDSRAVQKNPDLLPETPIQNIFYDDFWGTPLVNSGSHKSYRPICVLSFRLNHFFSKLNPWSYHFTNVLLHSLVTVCFTHMSSVFLHRTLPTLIAGILFATHPVHTEAVAGIVGRADVGACLFFILSFLSYRQYIYYRDGYCDGSPKEFSSPEATPHRNKRLLYLFLSAVLATLSMLTKEHGITVLGVCIIYEVFVHQKISPKAFLQIFKQKQYSRLREGLLMLFFCSVGLLFLRFCLMGSKPPEFAPSDNPAADSKSFLTRTLTFHYLLSLNLWLLLCPYILSFDWSMNSIPLVESLGDSRNIVTIAFYCGLLYIAIYILKHISHCTHVTPELHSTQHSSQHNSHNVTHSSKLTKIHRNGTTESHHHPPRVLNGTRGRLKNSAESANHQNMTLTGEDNRSSLDCIIFSLAVIIVPFIPATNLFFYVGFVIAERVLYIPSMGFCMLVAKGAEKLYFHYHSSRMCRIAIVVNVICILVSFTARTFLRNQDWLTEEYLYRSGIDINPAKAWGNLANVLNSQGKEKEAEFAYKNALKYRSNMADVHYNLGILLQDQQRYHEAIESYKTAILCRPKLTMAYLNLGIVYSLLDRNDEAEKSYLNCSSIDITGLRDPRLHESTKISALYNLGRMYADQQKYQLAIETYNKAIQRAPSYYGLQSIYNMLGEAYMKSDDEAKAEFWYQEALRVKPDHLPAHITMAKLLSRRNQPDKAEKWYLKAMALDSTYKTAHQHYAQFLGESGRHADSVHIYKQVLETNSDDFELVFNTANALRQSGNYTEAEDFYQRAALLNPQVATAHMNLGAILHLNGKLEEAEKSYKEALRLKPNDAMTKDNLAKLQKLMQSQAARVAGRS</sequence>
<evidence type="ECO:0000256" key="2">
    <source>
        <dbReference type="ARBA" id="ARBA00004240"/>
    </source>
</evidence>
<dbReference type="InterPro" id="IPR013618">
    <property type="entry name" value="TMTC_DUF1736"/>
</dbReference>
<dbReference type="UniPathway" id="UPA00378"/>
<evidence type="ECO:0000256" key="1">
    <source>
        <dbReference type="ARBA" id="ARBA00004141"/>
    </source>
</evidence>
<dbReference type="PANTHER" id="PTHR44216:SF3">
    <property type="entry name" value="PROTEIN O-MANNOSYL-TRANSFERASE TMTC2"/>
    <property type="match status" value="1"/>
</dbReference>
<protein>
    <recommendedName>
        <fullName evidence="5">dolichyl-phosphate-mannose--protein mannosyltransferase</fullName>
        <ecNumber evidence="5">2.4.1.109</ecNumber>
    </recommendedName>
</protein>
<dbReference type="InterPro" id="IPR052384">
    <property type="entry name" value="TMTC_O-mannosyltransferase"/>
</dbReference>
<keyword evidence="7" id="KW-0812">Transmembrane</keyword>
<dbReference type="Pfam" id="PF13424">
    <property type="entry name" value="TPR_12"/>
    <property type="match status" value="1"/>
</dbReference>
<name>A0A6P7SAT9_9MOLL</name>
<evidence type="ECO:0000256" key="12">
    <source>
        <dbReference type="ARBA" id="ARBA00023136"/>
    </source>
</evidence>
<gene>
    <name evidence="14" type="primary">LOC115210725</name>
</gene>
<evidence type="ECO:0000256" key="6">
    <source>
        <dbReference type="ARBA" id="ARBA00022679"/>
    </source>
</evidence>
<evidence type="ECO:0000256" key="3">
    <source>
        <dbReference type="ARBA" id="ARBA00004922"/>
    </source>
</evidence>
<evidence type="ECO:0000256" key="4">
    <source>
        <dbReference type="ARBA" id="ARBA00007882"/>
    </source>
</evidence>
<keyword evidence="13" id="KW-1185">Reference proteome</keyword>
<proteinExistence type="inferred from homology"/>
<dbReference type="Pfam" id="PF00515">
    <property type="entry name" value="TPR_1"/>
    <property type="match status" value="2"/>
</dbReference>
<dbReference type="InterPro" id="IPR019734">
    <property type="entry name" value="TPR_rpt"/>
</dbReference>
<dbReference type="Proteomes" id="UP000515154">
    <property type="component" value="Linkage group LG4"/>
</dbReference>
<evidence type="ECO:0000256" key="7">
    <source>
        <dbReference type="ARBA" id="ARBA00022692"/>
    </source>
</evidence>
<dbReference type="PROSITE" id="PS50293">
    <property type="entry name" value="TPR_REGION"/>
    <property type="match status" value="2"/>
</dbReference>
<comment type="similarity">
    <text evidence="4">Belongs to the TMTC family.</text>
</comment>
<dbReference type="SUPFAM" id="SSF48452">
    <property type="entry name" value="TPR-like"/>
    <property type="match status" value="2"/>
</dbReference>
<dbReference type="Pfam" id="PF13432">
    <property type="entry name" value="TPR_16"/>
    <property type="match status" value="1"/>
</dbReference>
<evidence type="ECO:0000256" key="11">
    <source>
        <dbReference type="ARBA" id="ARBA00022989"/>
    </source>
</evidence>
<keyword evidence="11" id="KW-1133">Transmembrane helix</keyword>
<keyword evidence="6" id="KW-0808">Transferase</keyword>
<reference evidence="14" key="1">
    <citation type="submission" date="2025-08" db="UniProtKB">
        <authorList>
            <consortium name="RefSeq"/>
        </authorList>
    </citation>
    <scope>IDENTIFICATION</scope>
</reference>
<dbReference type="Pfam" id="PF08409">
    <property type="entry name" value="TMTC_DUF1736"/>
    <property type="match status" value="1"/>
</dbReference>
<dbReference type="GO" id="GO:0004169">
    <property type="term" value="F:dolichyl-phosphate-mannose-protein mannosyltransferase activity"/>
    <property type="evidence" value="ECO:0007669"/>
    <property type="project" value="UniProtKB-EC"/>
</dbReference>
<dbReference type="InterPro" id="IPR011990">
    <property type="entry name" value="TPR-like_helical_dom_sf"/>
</dbReference>
<keyword evidence="12" id="KW-0472">Membrane</keyword>
<evidence type="ECO:0000313" key="13">
    <source>
        <dbReference type="Proteomes" id="UP000515154"/>
    </source>
</evidence>
<comment type="pathway">
    <text evidence="3">Protein modification; protein glycosylation.</text>
</comment>
<accession>A0A6P7SAT9</accession>
<evidence type="ECO:0000256" key="10">
    <source>
        <dbReference type="ARBA" id="ARBA00022824"/>
    </source>
</evidence>
<keyword evidence="9" id="KW-0802">TPR repeat</keyword>
<dbReference type="AlphaFoldDB" id="A0A6P7SAT9"/>
<evidence type="ECO:0000256" key="8">
    <source>
        <dbReference type="ARBA" id="ARBA00022737"/>
    </source>
</evidence>
<comment type="subcellular location">
    <subcellularLocation>
        <location evidence="2">Endoplasmic reticulum</location>
    </subcellularLocation>
    <subcellularLocation>
        <location evidence="1">Membrane</location>
        <topology evidence="1">Multi-pass membrane protein</topology>
    </subcellularLocation>
</comment>
<dbReference type="EC" id="2.4.1.109" evidence="5"/>
<keyword evidence="10" id="KW-0256">Endoplasmic reticulum</keyword>
<dbReference type="RefSeq" id="XP_029635295.1">
    <property type="nucleotide sequence ID" value="XM_029779435.2"/>
</dbReference>